<dbReference type="EMBL" id="JAJGCB010000015">
    <property type="protein sequence ID" value="KAJ8989270.1"/>
    <property type="molecule type" value="Genomic_DNA"/>
</dbReference>
<accession>A0AAN6EPN8</accession>
<name>A0AAN6EPN8_EXODE</name>
<sequence length="323" mass="37129">MEKQKRTIGSIDFRMRDMVGPVQTVQTREVKLFKAPRLPKGLTSPDDGMKGKGPQKEFVGATNDSSLAAVHICILTNTCSKQIFSEFASLFRPVCCPFFQATQRSRVTWMLFTHTSLYIRQPPHTEQSPTMAAKRPASPPLSLQQKRRQRQSGLPPSVKKDIDLHHLKPSRLDEAVINISDRESKFAEAFSMWPNLHPDHSRAQWKYIQAMSPRAEEFLDICEKHPDDRPNIYRCRRVVEFFISLSEDHVVERNPPLKKAIQYRQAYWLNAYIFQRQAPEVGKEFAQLGQGDGITFYEEVIENAIEFISRAEEGESDTVFITS</sequence>
<comment type="caution">
    <text evidence="2">The sequence shown here is derived from an EMBL/GenBank/DDBJ whole genome shotgun (WGS) entry which is preliminary data.</text>
</comment>
<protein>
    <submittedName>
        <fullName evidence="2">Uncharacterized protein</fullName>
    </submittedName>
</protein>
<evidence type="ECO:0000313" key="2">
    <source>
        <dbReference type="EMBL" id="KAJ8989270.1"/>
    </source>
</evidence>
<gene>
    <name evidence="2" type="ORF">HRR80_006991</name>
</gene>
<evidence type="ECO:0000256" key="1">
    <source>
        <dbReference type="SAM" id="MobiDB-lite"/>
    </source>
</evidence>
<feature type="region of interest" description="Disordered" evidence="1">
    <location>
        <begin position="122"/>
        <end position="161"/>
    </location>
</feature>
<reference evidence="2" key="1">
    <citation type="submission" date="2023-01" db="EMBL/GenBank/DDBJ databases">
        <title>Exophiala dermititidis isolated from Cystic Fibrosis Patient.</title>
        <authorList>
            <person name="Kurbessoian T."/>
            <person name="Crocker A."/>
            <person name="Murante D."/>
            <person name="Hogan D.A."/>
            <person name="Stajich J.E."/>
        </authorList>
    </citation>
    <scope>NUCLEOTIDE SEQUENCE</scope>
    <source>
        <strain evidence="2">Ex8</strain>
    </source>
</reference>
<dbReference type="AlphaFoldDB" id="A0AAN6EPN8"/>
<evidence type="ECO:0000313" key="3">
    <source>
        <dbReference type="Proteomes" id="UP001161757"/>
    </source>
</evidence>
<proteinExistence type="predicted"/>
<dbReference type="Proteomes" id="UP001161757">
    <property type="component" value="Unassembled WGS sequence"/>
</dbReference>
<organism evidence="2 3">
    <name type="scientific">Exophiala dermatitidis</name>
    <name type="common">Black yeast-like fungus</name>
    <name type="synonym">Wangiella dermatitidis</name>
    <dbReference type="NCBI Taxonomy" id="5970"/>
    <lineage>
        <taxon>Eukaryota</taxon>
        <taxon>Fungi</taxon>
        <taxon>Dikarya</taxon>
        <taxon>Ascomycota</taxon>
        <taxon>Pezizomycotina</taxon>
        <taxon>Eurotiomycetes</taxon>
        <taxon>Chaetothyriomycetidae</taxon>
        <taxon>Chaetothyriales</taxon>
        <taxon>Herpotrichiellaceae</taxon>
        <taxon>Exophiala</taxon>
    </lineage>
</organism>